<accession>A0AAN6PQK5</accession>
<dbReference type="AlphaFoldDB" id="A0AAN6PQK5"/>
<dbReference type="InterPro" id="IPR056009">
    <property type="entry name" value="DUF7587"/>
</dbReference>
<gene>
    <name evidence="2" type="ORF">N658DRAFT_459620</name>
</gene>
<feature type="domain" description="DUF7587" evidence="1">
    <location>
        <begin position="16"/>
        <end position="147"/>
    </location>
</feature>
<reference evidence="2" key="1">
    <citation type="journal article" date="2023" name="Mol. Phylogenet. Evol.">
        <title>Genome-scale phylogeny and comparative genomics of the fungal order Sordariales.</title>
        <authorList>
            <person name="Hensen N."/>
            <person name="Bonometti L."/>
            <person name="Westerberg I."/>
            <person name="Brannstrom I.O."/>
            <person name="Guillou S."/>
            <person name="Cros-Aarteil S."/>
            <person name="Calhoun S."/>
            <person name="Haridas S."/>
            <person name="Kuo A."/>
            <person name="Mondo S."/>
            <person name="Pangilinan J."/>
            <person name="Riley R."/>
            <person name="LaButti K."/>
            <person name="Andreopoulos B."/>
            <person name="Lipzen A."/>
            <person name="Chen C."/>
            <person name="Yan M."/>
            <person name="Daum C."/>
            <person name="Ng V."/>
            <person name="Clum A."/>
            <person name="Steindorff A."/>
            <person name="Ohm R.A."/>
            <person name="Martin F."/>
            <person name="Silar P."/>
            <person name="Natvig D.O."/>
            <person name="Lalanne C."/>
            <person name="Gautier V."/>
            <person name="Ament-Velasquez S.L."/>
            <person name="Kruys A."/>
            <person name="Hutchinson M.I."/>
            <person name="Powell A.J."/>
            <person name="Barry K."/>
            <person name="Miller A.N."/>
            <person name="Grigoriev I.V."/>
            <person name="Debuchy R."/>
            <person name="Gladieux P."/>
            <person name="Hiltunen Thoren M."/>
            <person name="Johannesson H."/>
        </authorList>
    </citation>
    <scope>NUCLEOTIDE SEQUENCE</scope>
    <source>
        <strain evidence="2">CBS 757.83</strain>
    </source>
</reference>
<protein>
    <recommendedName>
        <fullName evidence="1">DUF7587 domain-containing protein</fullName>
    </recommendedName>
</protein>
<evidence type="ECO:0000259" key="1">
    <source>
        <dbReference type="Pfam" id="PF24494"/>
    </source>
</evidence>
<keyword evidence="3" id="KW-1185">Reference proteome</keyword>
<name>A0AAN6PQK5_9PEZI</name>
<evidence type="ECO:0000313" key="3">
    <source>
        <dbReference type="Proteomes" id="UP001305647"/>
    </source>
</evidence>
<proteinExistence type="predicted"/>
<comment type="caution">
    <text evidence="2">The sequence shown here is derived from an EMBL/GenBank/DDBJ whole genome shotgun (WGS) entry which is preliminary data.</text>
</comment>
<dbReference type="Proteomes" id="UP001305647">
    <property type="component" value="Unassembled WGS sequence"/>
</dbReference>
<dbReference type="Pfam" id="PF24494">
    <property type="entry name" value="DUF7587"/>
    <property type="match status" value="1"/>
</dbReference>
<evidence type="ECO:0000313" key="2">
    <source>
        <dbReference type="EMBL" id="KAK4095883.1"/>
    </source>
</evidence>
<dbReference type="EMBL" id="MU863765">
    <property type="protein sequence ID" value="KAK4095883.1"/>
    <property type="molecule type" value="Genomic_DNA"/>
</dbReference>
<sequence>MFVLSEYQCDRPDEPAWRVTHAASQTVLDPATGDLVAADTEYAIFSKNGLRGAAGSHFNTHSTRPSCFVSVFLNEERARAWAKGRGHPDKVRITKINLTLLPVDAYIFDAIGLGEGLGLYSRSLDDELIVLHRIPRRCLVETRSLSEIYEDDTLKFPVITSESIHDILVHVKDLEETTNPATQRKNSTVRYFKGCLEFAVRNHDKKRLIRVPDVQIAFHDPETTASTYGQDYIYAVFPKEVRDLVVAAVRYHPNLNPDEEKFVTSKEPGKWWRTVAIRHCIFEHAAGPEDGSSSRENAPFDPRSTFEETRQGFTAELVLGISIKAQMEEADGYGFLSESEARTVEIEAYRAVVSQDGVDVGPIPFKRTGNKEVIAIGPSLVASPEFVRRFENLFIHVDK</sequence>
<organism evidence="2 3">
    <name type="scientific">Parathielavia hyrcaniae</name>
    <dbReference type="NCBI Taxonomy" id="113614"/>
    <lineage>
        <taxon>Eukaryota</taxon>
        <taxon>Fungi</taxon>
        <taxon>Dikarya</taxon>
        <taxon>Ascomycota</taxon>
        <taxon>Pezizomycotina</taxon>
        <taxon>Sordariomycetes</taxon>
        <taxon>Sordariomycetidae</taxon>
        <taxon>Sordariales</taxon>
        <taxon>Chaetomiaceae</taxon>
        <taxon>Parathielavia</taxon>
    </lineage>
</organism>
<reference evidence="2" key="2">
    <citation type="submission" date="2023-05" db="EMBL/GenBank/DDBJ databases">
        <authorList>
            <consortium name="Lawrence Berkeley National Laboratory"/>
            <person name="Steindorff A."/>
            <person name="Hensen N."/>
            <person name="Bonometti L."/>
            <person name="Westerberg I."/>
            <person name="Brannstrom I.O."/>
            <person name="Guillou S."/>
            <person name="Cros-Aarteil S."/>
            <person name="Calhoun S."/>
            <person name="Haridas S."/>
            <person name="Kuo A."/>
            <person name="Mondo S."/>
            <person name="Pangilinan J."/>
            <person name="Riley R."/>
            <person name="Labutti K."/>
            <person name="Andreopoulos B."/>
            <person name="Lipzen A."/>
            <person name="Chen C."/>
            <person name="Yanf M."/>
            <person name="Daum C."/>
            <person name="Ng V."/>
            <person name="Clum A."/>
            <person name="Ohm R."/>
            <person name="Martin F."/>
            <person name="Silar P."/>
            <person name="Natvig D."/>
            <person name="Lalanne C."/>
            <person name="Gautier V."/>
            <person name="Ament-Velasquez S.L."/>
            <person name="Kruys A."/>
            <person name="Hutchinson M.I."/>
            <person name="Powell A.J."/>
            <person name="Barry K."/>
            <person name="Miller A.N."/>
            <person name="Grigoriev I.V."/>
            <person name="Debuchy R."/>
            <person name="Gladieux P."/>
            <person name="Thoren M.H."/>
            <person name="Johannesson H."/>
        </authorList>
    </citation>
    <scope>NUCLEOTIDE SEQUENCE</scope>
    <source>
        <strain evidence="2">CBS 757.83</strain>
    </source>
</reference>
<dbReference type="PANTHER" id="PTHR40781:SF1">
    <property type="match status" value="1"/>
</dbReference>
<dbReference type="PANTHER" id="PTHR40781">
    <property type="match status" value="1"/>
</dbReference>